<dbReference type="PROSITE" id="PS51419">
    <property type="entry name" value="RAB"/>
    <property type="match status" value="1"/>
</dbReference>
<dbReference type="SMART" id="SM00175">
    <property type="entry name" value="RAB"/>
    <property type="match status" value="1"/>
</dbReference>
<dbReference type="InterPro" id="IPR005225">
    <property type="entry name" value="Small_GTP-bd"/>
</dbReference>
<proteinExistence type="predicted"/>
<dbReference type="EMBL" id="HBEP01033841">
    <property type="protein sequence ID" value="CAD8507814.1"/>
    <property type="molecule type" value="Transcribed_RNA"/>
</dbReference>
<dbReference type="SMART" id="SM00176">
    <property type="entry name" value="RAN"/>
    <property type="match status" value="1"/>
</dbReference>
<dbReference type="PRINTS" id="PR00449">
    <property type="entry name" value="RASTRNSFRMNG"/>
</dbReference>
<dbReference type="InterPro" id="IPR001806">
    <property type="entry name" value="Small_GTPase"/>
</dbReference>
<gene>
    <name evidence="3" type="ORF">PANT1444_LOCUS19162</name>
</gene>
<dbReference type="NCBIfam" id="TIGR00231">
    <property type="entry name" value="small_GTP"/>
    <property type="match status" value="1"/>
</dbReference>
<dbReference type="SUPFAM" id="SSF52540">
    <property type="entry name" value="P-loop containing nucleoside triphosphate hydrolases"/>
    <property type="match status" value="1"/>
</dbReference>
<feature type="compositionally biased region" description="Low complexity" evidence="2">
    <location>
        <begin position="17"/>
        <end position="26"/>
    </location>
</feature>
<dbReference type="SMART" id="SM00174">
    <property type="entry name" value="RHO"/>
    <property type="match status" value="1"/>
</dbReference>
<keyword evidence="1" id="KW-0547">Nucleotide-binding</keyword>
<feature type="region of interest" description="Disordered" evidence="2">
    <location>
        <begin position="1"/>
        <end position="26"/>
    </location>
</feature>
<evidence type="ECO:0000256" key="2">
    <source>
        <dbReference type="SAM" id="MobiDB-lite"/>
    </source>
</evidence>
<dbReference type="PANTHER" id="PTHR47978">
    <property type="match status" value="1"/>
</dbReference>
<evidence type="ECO:0000256" key="1">
    <source>
        <dbReference type="ARBA" id="ARBA00022741"/>
    </source>
</evidence>
<organism evidence="3">
    <name type="scientific">Phaeocystis antarctica</name>
    <dbReference type="NCBI Taxonomy" id="33657"/>
    <lineage>
        <taxon>Eukaryota</taxon>
        <taxon>Haptista</taxon>
        <taxon>Haptophyta</taxon>
        <taxon>Prymnesiophyceae</taxon>
        <taxon>Phaeocystales</taxon>
        <taxon>Phaeocystaceae</taxon>
        <taxon>Phaeocystis</taxon>
    </lineage>
</organism>
<dbReference type="GO" id="GO:0003924">
    <property type="term" value="F:GTPase activity"/>
    <property type="evidence" value="ECO:0007669"/>
    <property type="project" value="InterPro"/>
</dbReference>
<name>A0A7S0I159_9EUKA</name>
<dbReference type="AlphaFoldDB" id="A0A7S0I159"/>
<protein>
    <submittedName>
        <fullName evidence="3">Uncharacterized protein</fullName>
    </submittedName>
</protein>
<evidence type="ECO:0000313" key="3">
    <source>
        <dbReference type="EMBL" id="CAD8507814.1"/>
    </source>
</evidence>
<dbReference type="Gene3D" id="3.40.50.300">
    <property type="entry name" value="P-loop containing nucleotide triphosphate hydrolases"/>
    <property type="match status" value="1"/>
</dbReference>
<dbReference type="GO" id="GO:0005525">
    <property type="term" value="F:GTP binding"/>
    <property type="evidence" value="ECO:0007669"/>
    <property type="project" value="InterPro"/>
</dbReference>
<reference evidence="3" key="1">
    <citation type="submission" date="2021-01" db="EMBL/GenBank/DDBJ databases">
        <authorList>
            <person name="Corre E."/>
            <person name="Pelletier E."/>
            <person name="Niang G."/>
            <person name="Scheremetjew M."/>
            <person name="Finn R."/>
            <person name="Kale V."/>
            <person name="Holt S."/>
            <person name="Cochrane G."/>
            <person name="Meng A."/>
            <person name="Brown T."/>
            <person name="Cohen L."/>
        </authorList>
    </citation>
    <scope>NUCLEOTIDE SEQUENCE</scope>
    <source>
        <strain evidence="3">CCMP1374</strain>
    </source>
</reference>
<dbReference type="SMART" id="SM00173">
    <property type="entry name" value="RAS"/>
    <property type="match status" value="1"/>
</dbReference>
<sequence>MAPSEEALYRAPGPDGPAGSSSGPNGSLDALGENALKIILLGDSACGKSKLVERFLLNNYQSRQLSTYALTLFRHNATVDGQKVEIDFWDTAGQERFNSMHPAYYHLAHACILCFDVTRKQTYKNLPDWYRELREFRQGIPVVCIGNKIDVDPKVTQKEFGFPKKHNLEFFYCSASDGTNVVAAFEAAISKAIEYSKKPPEDFVDQVMQLLDDGKPENRWTGAEGERLAS</sequence>
<dbReference type="FunFam" id="3.40.50.300:FF:001447">
    <property type="entry name" value="Ras-related protein Rab-1B"/>
    <property type="match status" value="1"/>
</dbReference>
<dbReference type="Pfam" id="PF00071">
    <property type="entry name" value="Ras"/>
    <property type="match status" value="1"/>
</dbReference>
<accession>A0A7S0I159</accession>
<dbReference type="InterPro" id="IPR027417">
    <property type="entry name" value="P-loop_NTPase"/>
</dbReference>